<feature type="domain" description="Histidine kinase" evidence="11">
    <location>
        <begin position="125"/>
        <end position="336"/>
    </location>
</feature>
<dbReference type="GO" id="GO:0016301">
    <property type="term" value="F:kinase activity"/>
    <property type="evidence" value="ECO:0007669"/>
    <property type="project" value="UniProtKB-KW"/>
</dbReference>
<comment type="subcellular location">
    <subcellularLocation>
        <location evidence="2">Cell membrane</location>
        <topology evidence="2">Multi-pass membrane protein</topology>
    </subcellularLocation>
</comment>
<comment type="caution">
    <text evidence="12">The sequence shown here is derived from an EMBL/GenBank/DDBJ whole genome shotgun (WGS) entry which is preliminary data.</text>
</comment>
<evidence type="ECO:0000313" key="13">
    <source>
        <dbReference type="Proteomes" id="UP000723714"/>
    </source>
</evidence>
<keyword evidence="5" id="KW-0808">Transferase</keyword>
<evidence type="ECO:0000256" key="8">
    <source>
        <dbReference type="ARBA" id="ARBA00022989"/>
    </source>
</evidence>
<dbReference type="PANTHER" id="PTHR45453:SF2">
    <property type="entry name" value="HISTIDINE KINASE"/>
    <property type="match status" value="1"/>
</dbReference>
<evidence type="ECO:0000259" key="11">
    <source>
        <dbReference type="PROSITE" id="PS50109"/>
    </source>
</evidence>
<evidence type="ECO:0000256" key="3">
    <source>
        <dbReference type="ARBA" id="ARBA00012438"/>
    </source>
</evidence>
<protein>
    <recommendedName>
        <fullName evidence="3">histidine kinase</fullName>
        <ecNumber evidence="3">2.7.13.3</ecNumber>
    </recommendedName>
</protein>
<proteinExistence type="predicted"/>
<evidence type="ECO:0000256" key="6">
    <source>
        <dbReference type="ARBA" id="ARBA00022692"/>
    </source>
</evidence>
<keyword evidence="13" id="KW-1185">Reference proteome</keyword>
<dbReference type="EC" id="2.7.13.3" evidence="3"/>
<reference evidence="12 13" key="1">
    <citation type="submission" date="2021-06" db="EMBL/GenBank/DDBJ databases">
        <title>Faecalicatena sp. nov. isolated from porcine feces.</title>
        <authorList>
            <person name="Oh B.S."/>
            <person name="Lee J.H."/>
        </authorList>
    </citation>
    <scope>NUCLEOTIDE SEQUENCE [LARGE SCALE GENOMIC DNA]</scope>
    <source>
        <strain evidence="12 13">AGMB00832</strain>
    </source>
</reference>
<dbReference type="Pfam" id="PF02518">
    <property type="entry name" value="HATPase_c"/>
    <property type="match status" value="1"/>
</dbReference>
<keyword evidence="9 10" id="KW-0472">Membrane</keyword>
<dbReference type="InterPro" id="IPR050351">
    <property type="entry name" value="BphY/WalK/GraS-like"/>
</dbReference>
<accession>A0ABS6D8Q1</accession>
<gene>
    <name evidence="12" type="ORF">HGO97_019465</name>
</gene>
<evidence type="ECO:0000256" key="2">
    <source>
        <dbReference type="ARBA" id="ARBA00004651"/>
    </source>
</evidence>
<name>A0ABS6D8Q1_9FIRM</name>
<dbReference type="Proteomes" id="UP000723714">
    <property type="component" value="Unassembled WGS sequence"/>
</dbReference>
<dbReference type="PROSITE" id="PS50109">
    <property type="entry name" value="HIS_KIN"/>
    <property type="match status" value="1"/>
</dbReference>
<dbReference type="SMART" id="SM00387">
    <property type="entry name" value="HATPase_c"/>
    <property type="match status" value="1"/>
</dbReference>
<comment type="catalytic activity">
    <reaction evidence="1">
        <text>ATP + protein L-histidine = ADP + protein N-phospho-L-histidine.</text>
        <dbReference type="EC" id="2.7.13.3"/>
    </reaction>
</comment>
<keyword evidence="4" id="KW-1003">Cell membrane</keyword>
<keyword evidence="6 10" id="KW-0812">Transmembrane</keyword>
<organism evidence="12 13">
    <name type="scientific">Faecalicatena faecalis</name>
    <dbReference type="NCBI Taxonomy" id="2726362"/>
    <lineage>
        <taxon>Bacteria</taxon>
        <taxon>Bacillati</taxon>
        <taxon>Bacillota</taxon>
        <taxon>Clostridia</taxon>
        <taxon>Lachnospirales</taxon>
        <taxon>Lachnospiraceae</taxon>
        <taxon>Faecalicatena</taxon>
    </lineage>
</organism>
<evidence type="ECO:0000256" key="7">
    <source>
        <dbReference type="ARBA" id="ARBA00022777"/>
    </source>
</evidence>
<dbReference type="PANTHER" id="PTHR45453">
    <property type="entry name" value="PHOSPHATE REGULON SENSOR PROTEIN PHOR"/>
    <property type="match status" value="1"/>
</dbReference>
<dbReference type="RefSeq" id="WP_216244540.1">
    <property type="nucleotide sequence ID" value="NZ_JABACJ020000025.1"/>
</dbReference>
<dbReference type="EMBL" id="JABACJ020000025">
    <property type="protein sequence ID" value="MBU3877985.1"/>
    <property type="molecule type" value="Genomic_DNA"/>
</dbReference>
<feature type="transmembrane region" description="Helical" evidence="10">
    <location>
        <begin position="16"/>
        <end position="33"/>
    </location>
</feature>
<feature type="transmembrane region" description="Helical" evidence="10">
    <location>
        <begin position="39"/>
        <end position="60"/>
    </location>
</feature>
<evidence type="ECO:0000256" key="1">
    <source>
        <dbReference type="ARBA" id="ARBA00000085"/>
    </source>
</evidence>
<sequence length="340" mass="39633">MRRKAFSYLRLRFRQILLYLAVIGIFWLILYLYHVRTDALTYAVILSAALCAGAGGLGFLRYCRHTGRIEEALGLIPEELREFPVPREFSEKLYQEKMRQFFQCYTELETDMRITRQEMTDYYSLWAHQIKTPIAAMRLLLQSYEEEEIEEESEGFIHPMKMELFKTEQYVEMVLSYLRLEEMSSDLSLKWYETDQIVRQAVRKYAQLFILKKIRLDYQKCEGRILTDEKWLLLVLEQLLSNALKYTVKGCISIYMEPGGEGVLVIEDTGIGIQAEDLPRIFEKGFTGYNGRTDKKSTGIGLYLCKSICTKLNHGLAVESEVGKGTKVKLYLSRKSITVE</sequence>
<evidence type="ECO:0000313" key="12">
    <source>
        <dbReference type="EMBL" id="MBU3877985.1"/>
    </source>
</evidence>
<evidence type="ECO:0000256" key="5">
    <source>
        <dbReference type="ARBA" id="ARBA00022679"/>
    </source>
</evidence>
<keyword evidence="7 12" id="KW-0418">Kinase</keyword>
<evidence type="ECO:0000256" key="9">
    <source>
        <dbReference type="ARBA" id="ARBA00023136"/>
    </source>
</evidence>
<dbReference type="InterPro" id="IPR005467">
    <property type="entry name" value="His_kinase_dom"/>
</dbReference>
<evidence type="ECO:0000256" key="4">
    <source>
        <dbReference type="ARBA" id="ARBA00022475"/>
    </source>
</evidence>
<dbReference type="InterPro" id="IPR003594">
    <property type="entry name" value="HATPase_dom"/>
</dbReference>
<evidence type="ECO:0000256" key="10">
    <source>
        <dbReference type="SAM" id="Phobius"/>
    </source>
</evidence>
<keyword evidence="8 10" id="KW-1133">Transmembrane helix</keyword>